<dbReference type="PROSITE" id="PS50075">
    <property type="entry name" value="CARRIER"/>
    <property type="match status" value="1"/>
</dbReference>
<dbReference type="Pfam" id="PF00550">
    <property type="entry name" value="PP-binding"/>
    <property type="match status" value="1"/>
</dbReference>
<evidence type="ECO:0000313" key="2">
    <source>
        <dbReference type="EMBL" id="MCF4007355.1"/>
    </source>
</evidence>
<dbReference type="AlphaFoldDB" id="A0A9X1TYJ2"/>
<name>A0A9X1TYJ2_9CORY</name>
<accession>A0A9X1TYJ2</accession>
<reference evidence="2" key="1">
    <citation type="submission" date="2022-01" db="EMBL/GenBank/DDBJ databases">
        <title>Corynebacterium sp. nov isolated from isolated from the feces of the greater white-fronted geese (Anser albifrons) at Poyang Lake, PR China.</title>
        <authorList>
            <person name="Liu Q."/>
        </authorList>
    </citation>
    <scope>NUCLEOTIDE SEQUENCE</scope>
    <source>
        <strain evidence="2">JCM 32435</strain>
    </source>
</reference>
<dbReference type="EMBL" id="JAKGSI010000004">
    <property type="protein sequence ID" value="MCF4007355.1"/>
    <property type="molecule type" value="Genomic_DNA"/>
</dbReference>
<dbReference type="SUPFAM" id="SSF47336">
    <property type="entry name" value="ACP-like"/>
    <property type="match status" value="1"/>
</dbReference>
<organism evidence="2 3">
    <name type="scientific">Corynebacterium uropygiale</name>
    <dbReference type="NCBI Taxonomy" id="1775911"/>
    <lineage>
        <taxon>Bacteria</taxon>
        <taxon>Bacillati</taxon>
        <taxon>Actinomycetota</taxon>
        <taxon>Actinomycetes</taxon>
        <taxon>Mycobacteriales</taxon>
        <taxon>Corynebacteriaceae</taxon>
        <taxon>Corynebacterium</taxon>
    </lineage>
</organism>
<dbReference type="Proteomes" id="UP001139336">
    <property type="component" value="Unassembled WGS sequence"/>
</dbReference>
<evidence type="ECO:0000259" key="1">
    <source>
        <dbReference type="PROSITE" id="PS50075"/>
    </source>
</evidence>
<dbReference type="InterPro" id="IPR009081">
    <property type="entry name" value="PP-bd_ACP"/>
</dbReference>
<feature type="domain" description="Carrier" evidence="1">
    <location>
        <begin position="1"/>
        <end position="71"/>
    </location>
</feature>
<gene>
    <name evidence="2" type="ORF">L1O03_09250</name>
</gene>
<keyword evidence="3" id="KW-1185">Reference proteome</keyword>
<protein>
    <submittedName>
        <fullName evidence="2">Phosphopantetheine-binding protein</fullName>
    </submittedName>
</protein>
<evidence type="ECO:0000313" key="3">
    <source>
        <dbReference type="Proteomes" id="UP001139336"/>
    </source>
</evidence>
<sequence>MTALRARVAELLEISPEEIDPDEELMDQGLDSVRLSEVLRFLRGHGVDLDYADLIEDTSLSAWEDLLDEEAAR</sequence>
<proteinExistence type="predicted"/>
<dbReference type="Gene3D" id="1.10.1200.10">
    <property type="entry name" value="ACP-like"/>
    <property type="match status" value="1"/>
</dbReference>
<dbReference type="RefSeq" id="WP_236119491.1">
    <property type="nucleotide sequence ID" value="NZ_JAKGSI010000004.1"/>
</dbReference>
<dbReference type="InterPro" id="IPR036736">
    <property type="entry name" value="ACP-like_sf"/>
</dbReference>
<comment type="caution">
    <text evidence="2">The sequence shown here is derived from an EMBL/GenBank/DDBJ whole genome shotgun (WGS) entry which is preliminary data.</text>
</comment>